<dbReference type="Gene3D" id="3.30.9.10">
    <property type="entry name" value="D-Amino Acid Oxidase, subunit A, domain 2"/>
    <property type="match status" value="1"/>
</dbReference>
<evidence type="ECO:0000259" key="5">
    <source>
        <dbReference type="Pfam" id="PF01266"/>
    </source>
</evidence>
<reference evidence="6 7" key="1">
    <citation type="submission" date="2022-06" db="EMBL/GenBank/DDBJ databases">
        <title>Genomic Encyclopedia of Archaeal and Bacterial Type Strains, Phase II (KMG-II): from individual species to whole genera.</title>
        <authorList>
            <person name="Goeker M."/>
        </authorList>
    </citation>
    <scope>NUCLEOTIDE SEQUENCE [LARGE SCALE GENOMIC DNA]</scope>
    <source>
        <strain evidence="6 7">DSM 44255</strain>
    </source>
</reference>
<dbReference type="InterPro" id="IPR006076">
    <property type="entry name" value="FAD-dep_OxRdtase"/>
</dbReference>
<dbReference type="PRINTS" id="PR00411">
    <property type="entry name" value="PNDRDTASEI"/>
</dbReference>
<dbReference type="Pfam" id="PF01266">
    <property type="entry name" value="DAO"/>
    <property type="match status" value="1"/>
</dbReference>
<dbReference type="Proteomes" id="UP001205185">
    <property type="component" value="Unassembled WGS sequence"/>
</dbReference>
<dbReference type="SUPFAM" id="SSF51905">
    <property type="entry name" value="FAD/NAD(P)-binding domain"/>
    <property type="match status" value="1"/>
</dbReference>
<keyword evidence="4" id="KW-0560">Oxidoreductase</keyword>
<dbReference type="EMBL" id="JAMTCO010000018">
    <property type="protein sequence ID" value="MCP2273664.1"/>
    <property type="molecule type" value="Genomic_DNA"/>
</dbReference>
<evidence type="ECO:0000256" key="1">
    <source>
        <dbReference type="ARBA" id="ARBA00001974"/>
    </source>
</evidence>
<proteinExistence type="predicted"/>
<name>A0ABT1IMB0_9PSEU</name>
<keyword evidence="7" id="KW-1185">Reference proteome</keyword>
<sequence>MATSARVVDAVVIGGGGVGSAAAWRLAERGLDVLLVERFAAGHTFGASHGASRIFRVTYPESDYVELAQRAHPLWQELESVTGTALLEITGGVSHGQVSFADLAAAVARAGSPGTFLSLAAAAERWPGIRFEGTVFFHPVSGTLDADAAVRALQSAAVLAGAQVRHESPVHRLRIRGDLAEVDTDEGTVVARTAVVTVGAWSAKLLDGIVGLPPLRVTQEQPAYFASETAGWPAFVHHIDDPYPSGVYGLATPGLGVKAGFHGVGPVVDPDDRDFTAEPGQLAALRDYARTWLPGVDPDAFTPISCTYTSTTDSDFILDRVGPVVIGAGFSGHGFKFLPAVGEVLAALATGEARPPARFAL</sequence>
<keyword evidence="3" id="KW-0274">FAD</keyword>
<dbReference type="InterPro" id="IPR036188">
    <property type="entry name" value="FAD/NAD-bd_sf"/>
</dbReference>
<keyword evidence="2" id="KW-0285">Flavoprotein</keyword>
<comment type="caution">
    <text evidence="6">The sequence shown here is derived from an EMBL/GenBank/DDBJ whole genome shotgun (WGS) entry which is preliminary data.</text>
</comment>
<evidence type="ECO:0000256" key="4">
    <source>
        <dbReference type="ARBA" id="ARBA00023002"/>
    </source>
</evidence>
<dbReference type="RefSeq" id="WP_253890860.1">
    <property type="nucleotide sequence ID" value="NZ_BAAAVB010000017.1"/>
</dbReference>
<evidence type="ECO:0000313" key="7">
    <source>
        <dbReference type="Proteomes" id="UP001205185"/>
    </source>
</evidence>
<dbReference type="Gene3D" id="3.50.50.60">
    <property type="entry name" value="FAD/NAD(P)-binding domain"/>
    <property type="match status" value="1"/>
</dbReference>
<accession>A0ABT1IMB0</accession>
<comment type="cofactor">
    <cofactor evidence="1">
        <name>FAD</name>
        <dbReference type="ChEBI" id="CHEBI:57692"/>
    </cofactor>
</comment>
<dbReference type="PANTHER" id="PTHR10961:SF7">
    <property type="entry name" value="FAD DEPENDENT OXIDOREDUCTASE DOMAIN-CONTAINING PROTEIN"/>
    <property type="match status" value="1"/>
</dbReference>
<organism evidence="6 7">
    <name type="scientific">Actinokineospora diospyrosa</name>
    <dbReference type="NCBI Taxonomy" id="103728"/>
    <lineage>
        <taxon>Bacteria</taxon>
        <taxon>Bacillati</taxon>
        <taxon>Actinomycetota</taxon>
        <taxon>Actinomycetes</taxon>
        <taxon>Pseudonocardiales</taxon>
        <taxon>Pseudonocardiaceae</taxon>
        <taxon>Actinokineospora</taxon>
    </lineage>
</organism>
<gene>
    <name evidence="6" type="ORF">LV75_006195</name>
</gene>
<dbReference type="InterPro" id="IPR045170">
    <property type="entry name" value="MTOX"/>
</dbReference>
<dbReference type="SUPFAM" id="SSF54373">
    <property type="entry name" value="FAD-linked reductases, C-terminal domain"/>
    <property type="match status" value="1"/>
</dbReference>
<protein>
    <submittedName>
        <fullName evidence="6">Sarcosine oxidase</fullName>
    </submittedName>
</protein>
<evidence type="ECO:0000256" key="3">
    <source>
        <dbReference type="ARBA" id="ARBA00022827"/>
    </source>
</evidence>
<evidence type="ECO:0000313" key="6">
    <source>
        <dbReference type="EMBL" id="MCP2273664.1"/>
    </source>
</evidence>
<dbReference type="PANTHER" id="PTHR10961">
    <property type="entry name" value="PEROXISOMAL SARCOSINE OXIDASE"/>
    <property type="match status" value="1"/>
</dbReference>
<feature type="domain" description="FAD dependent oxidoreductase" evidence="5">
    <location>
        <begin position="9"/>
        <end position="348"/>
    </location>
</feature>
<evidence type="ECO:0000256" key="2">
    <source>
        <dbReference type="ARBA" id="ARBA00022630"/>
    </source>
</evidence>